<dbReference type="GO" id="GO:0006145">
    <property type="term" value="P:purine nucleobase catabolic process"/>
    <property type="evidence" value="ECO:0007669"/>
    <property type="project" value="TreeGrafter"/>
</dbReference>
<dbReference type="InterPro" id="IPR011059">
    <property type="entry name" value="Metal-dep_hydrolase_composite"/>
</dbReference>
<dbReference type="InterPro" id="IPR024403">
    <property type="entry name" value="DHOase_cat"/>
</dbReference>
<dbReference type="InterPro" id="IPR050138">
    <property type="entry name" value="DHOase/Allantoinase_Hydrolase"/>
</dbReference>
<gene>
    <name evidence="3" type="ORF">METZ01_LOCUS336070</name>
</gene>
<reference evidence="3" key="1">
    <citation type="submission" date="2018-05" db="EMBL/GenBank/DDBJ databases">
        <authorList>
            <person name="Lanie J.A."/>
            <person name="Ng W.-L."/>
            <person name="Kazmierczak K.M."/>
            <person name="Andrzejewski T.M."/>
            <person name="Davidsen T.M."/>
            <person name="Wayne K.J."/>
            <person name="Tettelin H."/>
            <person name="Glass J.I."/>
            <person name="Rusch D."/>
            <person name="Podicherti R."/>
            <person name="Tsui H.-C.T."/>
            <person name="Winkler M.E."/>
        </authorList>
    </citation>
    <scope>NUCLEOTIDE SEQUENCE</scope>
</reference>
<dbReference type="Gene3D" id="3.20.20.140">
    <property type="entry name" value="Metal-dependent hydrolases"/>
    <property type="match status" value="1"/>
</dbReference>
<dbReference type="InterPro" id="IPR032466">
    <property type="entry name" value="Metal_Hydrolase"/>
</dbReference>
<name>A0A382QCP3_9ZZZZ</name>
<organism evidence="3">
    <name type="scientific">marine metagenome</name>
    <dbReference type="NCBI Taxonomy" id="408172"/>
    <lineage>
        <taxon>unclassified sequences</taxon>
        <taxon>metagenomes</taxon>
        <taxon>ecological metagenomes</taxon>
    </lineage>
</organism>
<evidence type="ECO:0000313" key="3">
    <source>
        <dbReference type="EMBL" id="SVC83216.1"/>
    </source>
</evidence>
<dbReference type="GO" id="GO:0004038">
    <property type="term" value="F:allantoinase activity"/>
    <property type="evidence" value="ECO:0007669"/>
    <property type="project" value="TreeGrafter"/>
</dbReference>
<dbReference type="Gene3D" id="2.30.40.10">
    <property type="entry name" value="Urease, subunit C, domain 1"/>
    <property type="match status" value="1"/>
</dbReference>
<sequence length="163" mass="17776">MVYDCKDLVITHGFCDLHTHFREPGREDKETLQTGSMAAMAGGFTRVCVMPNTDPPLDTPEAMNFIQERSSSCPVHIHPIGAVSKGQKGKDLTEMGLMKEMGAVAFSDDGLPIQDGSVMRRALEYANMLNVPIINHAEDEYLRADGVMNEGIVSTRLGLPGNP</sequence>
<evidence type="ECO:0000259" key="2">
    <source>
        <dbReference type="Pfam" id="PF12890"/>
    </source>
</evidence>
<proteinExistence type="predicted"/>
<accession>A0A382QCP3</accession>
<feature type="domain" description="Dihydroorotase catalytic" evidence="2">
    <location>
        <begin position="9"/>
        <end position="161"/>
    </location>
</feature>
<dbReference type="PANTHER" id="PTHR43668">
    <property type="entry name" value="ALLANTOINASE"/>
    <property type="match status" value="1"/>
</dbReference>
<feature type="non-terminal residue" evidence="3">
    <location>
        <position position="163"/>
    </location>
</feature>
<protein>
    <recommendedName>
        <fullName evidence="2">Dihydroorotase catalytic domain-containing protein</fullName>
    </recommendedName>
</protein>
<dbReference type="GO" id="GO:0005737">
    <property type="term" value="C:cytoplasm"/>
    <property type="evidence" value="ECO:0007669"/>
    <property type="project" value="TreeGrafter"/>
</dbReference>
<dbReference type="SUPFAM" id="SSF51556">
    <property type="entry name" value="Metallo-dependent hydrolases"/>
    <property type="match status" value="1"/>
</dbReference>
<evidence type="ECO:0000256" key="1">
    <source>
        <dbReference type="ARBA" id="ARBA00022975"/>
    </source>
</evidence>
<dbReference type="Pfam" id="PF12890">
    <property type="entry name" value="DHOase"/>
    <property type="match status" value="1"/>
</dbReference>
<dbReference type="AlphaFoldDB" id="A0A382QCP3"/>
<keyword evidence="1" id="KW-0665">Pyrimidine biosynthesis</keyword>
<dbReference type="EMBL" id="UINC01113536">
    <property type="protein sequence ID" value="SVC83216.1"/>
    <property type="molecule type" value="Genomic_DNA"/>
</dbReference>
<dbReference type="PANTHER" id="PTHR43668:SF2">
    <property type="entry name" value="ALLANTOINASE"/>
    <property type="match status" value="1"/>
</dbReference>